<gene>
    <name evidence="1" type="ORF">HMPREF3221_01694</name>
</gene>
<keyword evidence="2" id="KW-1185">Reference proteome</keyword>
<comment type="caution">
    <text evidence="1">The sequence shown here is derived from an EMBL/GenBank/DDBJ whole genome shotgun (WGS) entry which is preliminary data.</text>
</comment>
<organism evidence="1 2">
    <name type="scientific">Fusobacterium nucleatum</name>
    <dbReference type="NCBI Taxonomy" id="851"/>
    <lineage>
        <taxon>Bacteria</taxon>
        <taxon>Fusobacteriati</taxon>
        <taxon>Fusobacteriota</taxon>
        <taxon>Fusobacteriia</taxon>
        <taxon>Fusobacteriales</taxon>
        <taxon>Fusobacteriaceae</taxon>
        <taxon>Fusobacterium</taxon>
    </lineage>
</organism>
<sequence>MFISEDGRTYNLKSAICKKGHLQTSTLPPEKKCPIDFCQECGSPIIDCCPHCNSMIIGGVAKEKYILSNLLTGERDRRVTLYKKDYVPNYCSHCGKPYPWVENFLKEYKEILEFQLEESEKDFQNKIYIATEEFIKNNCDIKSFAAQKLKIYFMKINALSREIFVNSLVSFGTDTIKDFFL</sequence>
<accession>A0A133NQR5</accession>
<dbReference type="Proteomes" id="UP000070401">
    <property type="component" value="Unassembled WGS sequence"/>
</dbReference>
<reference evidence="2" key="1">
    <citation type="submission" date="2016-01" db="EMBL/GenBank/DDBJ databases">
        <authorList>
            <person name="Mitreva M."/>
            <person name="Pepin K.H."/>
            <person name="Mihindukulasuriya K.A."/>
            <person name="Fulton R."/>
            <person name="Fronick C."/>
            <person name="O'Laughlin M."/>
            <person name="Miner T."/>
            <person name="Herter B."/>
            <person name="Rosa B.A."/>
            <person name="Cordes M."/>
            <person name="Tomlinson C."/>
            <person name="Wollam A."/>
            <person name="Palsikar V.B."/>
            <person name="Mardis E.R."/>
            <person name="Wilson R.K."/>
        </authorList>
    </citation>
    <scope>NUCLEOTIDE SEQUENCE [LARGE SCALE GENOMIC DNA]</scope>
    <source>
        <strain evidence="2">MJR7757B</strain>
    </source>
</reference>
<dbReference type="PATRIC" id="fig|851.8.peg.1706"/>
<dbReference type="RefSeq" id="WP_060798664.1">
    <property type="nucleotide sequence ID" value="NZ_KQ956738.1"/>
</dbReference>
<name>A0A133NQR5_FUSNU</name>
<protein>
    <submittedName>
        <fullName evidence="1">Uncharacterized protein</fullName>
    </submittedName>
</protein>
<evidence type="ECO:0000313" key="2">
    <source>
        <dbReference type="Proteomes" id="UP000070401"/>
    </source>
</evidence>
<evidence type="ECO:0000313" key="1">
    <source>
        <dbReference type="EMBL" id="KXA18643.1"/>
    </source>
</evidence>
<proteinExistence type="predicted"/>
<dbReference type="Pfam" id="PF10083">
    <property type="entry name" value="DUF2321"/>
    <property type="match status" value="1"/>
</dbReference>
<dbReference type="AlphaFoldDB" id="A0A133NQR5"/>
<dbReference type="InterPro" id="IPR016891">
    <property type="entry name" value="DUF2321"/>
</dbReference>
<dbReference type="EMBL" id="LRPY01000169">
    <property type="protein sequence ID" value="KXA18643.1"/>
    <property type="molecule type" value="Genomic_DNA"/>
</dbReference>